<accession>A0AA38KJ57</accession>
<evidence type="ECO:0000313" key="1">
    <source>
        <dbReference type="EMBL" id="KAH9306154.1"/>
    </source>
</evidence>
<keyword evidence="2" id="KW-1185">Reference proteome</keyword>
<feature type="non-terminal residue" evidence="1">
    <location>
        <position position="65"/>
    </location>
</feature>
<organism evidence="1 2">
    <name type="scientific">Taxus chinensis</name>
    <name type="common">Chinese yew</name>
    <name type="synonym">Taxus wallichiana var. chinensis</name>
    <dbReference type="NCBI Taxonomy" id="29808"/>
    <lineage>
        <taxon>Eukaryota</taxon>
        <taxon>Viridiplantae</taxon>
        <taxon>Streptophyta</taxon>
        <taxon>Embryophyta</taxon>
        <taxon>Tracheophyta</taxon>
        <taxon>Spermatophyta</taxon>
        <taxon>Pinopsida</taxon>
        <taxon>Pinidae</taxon>
        <taxon>Conifers II</taxon>
        <taxon>Cupressales</taxon>
        <taxon>Taxaceae</taxon>
        <taxon>Taxus</taxon>
    </lineage>
</organism>
<dbReference type="AlphaFoldDB" id="A0AA38KJ57"/>
<dbReference type="Proteomes" id="UP000824469">
    <property type="component" value="Unassembled WGS sequence"/>
</dbReference>
<comment type="caution">
    <text evidence="1">The sequence shown here is derived from an EMBL/GenBank/DDBJ whole genome shotgun (WGS) entry which is preliminary data.</text>
</comment>
<evidence type="ECO:0000313" key="2">
    <source>
        <dbReference type="Proteomes" id="UP000824469"/>
    </source>
</evidence>
<feature type="non-terminal residue" evidence="1">
    <location>
        <position position="1"/>
    </location>
</feature>
<reference evidence="1 2" key="1">
    <citation type="journal article" date="2021" name="Nat. Plants">
        <title>The Taxus genome provides insights into paclitaxel biosynthesis.</title>
        <authorList>
            <person name="Xiong X."/>
            <person name="Gou J."/>
            <person name="Liao Q."/>
            <person name="Li Y."/>
            <person name="Zhou Q."/>
            <person name="Bi G."/>
            <person name="Li C."/>
            <person name="Du R."/>
            <person name="Wang X."/>
            <person name="Sun T."/>
            <person name="Guo L."/>
            <person name="Liang H."/>
            <person name="Lu P."/>
            <person name="Wu Y."/>
            <person name="Zhang Z."/>
            <person name="Ro D.K."/>
            <person name="Shang Y."/>
            <person name="Huang S."/>
            <person name="Yan J."/>
        </authorList>
    </citation>
    <scope>NUCLEOTIDE SEQUENCE [LARGE SCALE GENOMIC DNA]</scope>
    <source>
        <strain evidence="1">Ta-2019</strain>
    </source>
</reference>
<protein>
    <submittedName>
        <fullName evidence="1">Uncharacterized protein</fullName>
    </submittedName>
</protein>
<gene>
    <name evidence="1" type="ORF">KI387_010558</name>
</gene>
<name>A0AA38KJ57_TAXCH</name>
<sequence>LDMDLKDNMVSNEAWEVVSRIDSIFIQFAYFTYLRVIRFSREPVKLPKYPNDRLITMELSRKLVE</sequence>
<dbReference type="EMBL" id="JAHRHJ020000008">
    <property type="protein sequence ID" value="KAH9306154.1"/>
    <property type="molecule type" value="Genomic_DNA"/>
</dbReference>
<proteinExistence type="predicted"/>